<keyword evidence="3" id="KW-1185">Reference proteome</keyword>
<organism evidence="2 3">
    <name type="scientific">Erwinia phage Machina</name>
    <dbReference type="NCBI Taxonomy" id="1883375"/>
    <lineage>
        <taxon>Viruses</taxon>
        <taxon>Duplodnaviria</taxon>
        <taxon>Heunggongvirae</taxon>
        <taxon>Uroviricota</taxon>
        <taxon>Caudoviricetes</taxon>
        <taxon>Chimalliviridae</taxon>
        <taxon>Machinavirus</taxon>
        <taxon>Machinavirus machina</taxon>
    </lineage>
</organism>
<reference evidence="3" key="1">
    <citation type="submission" date="2016-06" db="EMBL/GenBank/DDBJ databases">
        <authorList>
            <person name="Berg J.A."/>
            <person name="Smith H.G."/>
            <person name="Hyde J.R."/>
            <person name="Merrill B.D."/>
            <person name="Sharma R."/>
            <person name="Breakwell D.P."/>
            <person name="Hope S."/>
            <person name="Grose J.H."/>
        </authorList>
    </citation>
    <scope>NUCLEOTIDE SEQUENCE [LARGE SCALE GENOMIC DNA]</scope>
</reference>
<evidence type="ECO:0000313" key="3">
    <source>
        <dbReference type="Proteomes" id="UP000229939"/>
    </source>
</evidence>
<name>A0A1B2IEL6_9CAUD</name>
<feature type="region of interest" description="Disordered" evidence="1">
    <location>
        <begin position="1"/>
        <end position="22"/>
    </location>
</feature>
<sequence>MSNDPRPSFGAAEPETAEVRLPPRDTLVGKSAEEVAFELVKLNPTFSFAEATERAKSLVMLNAPVEDTPPPVVDVLDQPMIREASPENLAALQSTENQLEQPVKLDLSPAQPAVVEPAPQPAVQPRAEHIAEPPPVVRQEPAPQPAPVKAEVIPAPALDAEDTPADRDEQTPNLSKEKRRQIDFGPEPHRAEIASMDPEDPHRVLTQSDELVGTTLPLAGEQEVMQFFASIPRNREGRPMFRSAAEEERYQKLFTALELTPPIMINNRAAFDMALEREDTSWQQTIQLSNGKYVSAVTDRGANAQGAMAALRRRRGSGSPVSVWLPATGIFVGFRAPHENDMCDFDIRITSEQSKIGMFTYGLLLASSSGVYLQHMIEHSLNFAVDTTYDCQGLDIKTALMDIVDVDDYWLLVIGPLMAKFPAGIPWKLLCPNHECGHEREVRLNLARCIRMADGLFSDLHRSLWLRQRGKGPDAIIGNAEYLEYRKELPKSKAARFHYEQLGITVEFGRSTIGQFIDNTNAWVEKINSSATNALANHATETERSQYIRLAAENRRLTRYATHVKAIIVEETVKGEPVETREEDPDRIFEMLEELSSDRMYVLAFENALSTYNEESRMAVFGYMGHACPSCKTGEGEEDGPFRGIVTISPDKVFFALSRVVFEIQRVYLQQFENIG</sequence>
<dbReference type="EMBL" id="KX397370">
    <property type="protein sequence ID" value="ANZ49693.1"/>
    <property type="molecule type" value="Genomic_DNA"/>
</dbReference>
<gene>
    <name evidence="2" type="ORF">MACHINA_55</name>
</gene>
<proteinExistence type="predicted"/>
<evidence type="ECO:0000256" key="1">
    <source>
        <dbReference type="SAM" id="MobiDB-lite"/>
    </source>
</evidence>
<feature type="region of interest" description="Disordered" evidence="1">
    <location>
        <begin position="157"/>
        <end position="186"/>
    </location>
</feature>
<protein>
    <submittedName>
        <fullName evidence="2">Uncharacterized protein</fullName>
    </submittedName>
</protein>
<evidence type="ECO:0000313" key="2">
    <source>
        <dbReference type="EMBL" id="ANZ49693.1"/>
    </source>
</evidence>
<dbReference type="Proteomes" id="UP000229939">
    <property type="component" value="Segment"/>
</dbReference>
<accession>A0A1B2IEL6</accession>